<dbReference type="Proteomes" id="UP000807504">
    <property type="component" value="Unassembled WGS sequence"/>
</dbReference>
<sequence length="95" mass="10357">MSAKHHLSAYDRRRAVGRLEAGQSVTTVAAAKGVISRLKKWKCFVKACRGRGMNITSLEDRYIALVAKKYRNLTPGRIAANLATATGTHVSARTT</sequence>
<organism evidence="1 2">
    <name type="scientific">Argiope bruennichi</name>
    <name type="common">Wasp spider</name>
    <name type="synonym">Aranea bruennichi</name>
    <dbReference type="NCBI Taxonomy" id="94029"/>
    <lineage>
        <taxon>Eukaryota</taxon>
        <taxon>Metazoa</taxon>
        <taxon>Ecdysozoa</taxon>
        <taxon>Arthropoda</taxon>
        <taxon>Chelicerata</taxon>
        <taxon>Arachnida</taxon>
        <taxon>Araneae</taxon>
        <taxon>Araneomorphae</taxon>
        <taxon>Entelegynae</taxon>
        <taxon>Araneoidea</taxon>
        <taxon>Araneidae</taxon>
        <taxon>Argiope</taxon>
    </lineage>
</organism>
<keyword evidence="2" id="KW-1185">Reference proteome</keyword>
<evidence type="ECO:0000313" key="2">
    <source>
        <dbReference type="Proteomes" id="UP000807504"/>
    </source>
</evidence>
<accession>A0A8T0FLB3</accession>
<evidence type="ECO:0000313" key="1">
    <source>
        <dbReference type="EMBL" id="KAF8791716.1"/>
    </source>
</evidence>
<proteinExistence type="predicted"/>
<name>A0A8T0FLB3_ARGBR</name>
<reference evidence="1" key="2">
    <citation type="submission" date="2020-06" db="EMBL/GenBank/DDBJ databases">
        <authorList>
            <person name="Sheffer M."/>
        </authorList>
    </citation>
    <scope>NUCLEOTIDE SEQUENCE</scope>
</reference>
<evidence type="ECO:0008006" key="3">
    <source>
        <dbReference type="Google" id="ProtNLM"/>
    </source>
</evidence>
<dbReference type="AlphaFoldDB" id="A0A8T0FLB3"/>
<protein>
    <recommendedName>
        <fullName evidence="3">Transposase</fullName>
    </recommendedName>
</protein>
<dbReference type="EMBL" id="JABXBU010000003">
    <property type="protein sequence ID" value="KAF8791716.1"/>
    <property type="molecule type" value="Genomic_DNA"/>
</dbReference>
<comment type="caution">
    <text evidence="1">The sequence shown here is derived from an EMBL/GenBank/DDBJ whole genome shotgun (WGS) entry which is preliminary data.</text>
</comment>
<reference evidence="1" key="1">
    <citation type="journal article" date="2020" name="bioRxiv">
        <title>Chromosome-level reference genome of the European wasp spider Argiope bruennichi: a resource for studies on range expansion and evolutionary adaptation.</title>
        <authorList>
            <person name="Sheffer M.M."/>
            <person name="Hoppe A."/>
            <person name="Krehenwinkel H."/>
            <person name="Uhl G."/>
            <person name="Kuss A.W."/>
            <person name="Jensen L."/>
            <person name="Jensen C."/>
            <person name="Gillespie R.G."/>
            <person name="Hoff K.J."/>
            <person name="Prost S."/>
        </authorList>
    </citation>
    <scope>NUCLEOTIDE SEQUENCE</scope>
</reference>
<gene>
    <name evidence="1" type="ORF">HNY73_003408</name>
</gene>